<dbReference type="InterPro" id="IPR000719">
    <property type="entry name" value="Prot_kinase_dom"/>
</dbReference>
<dbReference type="Gene3D" id="1.10.510.10">
    <property type="entry name" value="Transferase(Phosphotransferase) domain 1"/>
    <property type="match status" value="1"/>
</dbReference>
<feature type="compositionally biased region" description="Acidic residues" evidence="1">
    <location>
        <begin position="253"/>
        <end position="285"/>
    </location>
</feature>
<gene>
    <name evidence="3" type="ORF">Glove_437g24</name>
</gene>
<protein>
    <recommendedName>
        <fullName evidence="2">Protein kinase domain-containing protein</fullName>
    </recommendedName>
</protein>
<dbReference type="SUPFAM" id="SSF56112">
    <property type="entry name" value="Protein kinase-like (PK-like)"/>
    <property type="match status" value="1"/>
</dbReference>
<dbReference type="GO" id="GO:0004672">
    <property type="term" value="F:protein kinase activity"/>
    <property type="evidence" value="ECO:0007669"/>
    <property type="project" value="InterPro"/>
</dbReference>
<dbReference type="InterPro" id="IPR008266">
    <property type="entry name" value="Tyr_kinase_AS"/>
</dbReference>
<dbReference type="AlphaFoldDB" id="A0A397GRX3"/>
<keyword evidence="4" id="KW-1185">Reference proteome</keyword>
<organism evidence="3 4">
    <name type="scientific">Diversispora epigaea</name>
    <dbReference type="NCBI Taxonomy" id="1348612"/>
    <lineage>
        <taxon>Eukaryota</taxon>
        <taxon>Fungi</taxon>
        <taxon>Fungi incertae sedis</taxon>
        <taxon>Mucoromycota</taxon>
        <taxon>Glomeromycotina</taxon>
        <taxon>Glomeromycetes</taxon>
        <taxon>Diversisporales</taxon>
        <taxon>Diversisporaceae</taxon>
        <taxon>Diversispora</taxon>
    </lineage>
</organism>
<evidence type="ECO:0000259" key="2">
    <source>
        <dbReference type="PROSITE" id="PS50011"/>
    </source>
</evidence>
<dbReference type="PROSITE" id="PS50011">
    <property type="entry name" value="PROTEIN_KINASE_DOM"/>
    <property type="match status" value="1"/>
</dbReference>
<dbReference type="Pfam" id="PF00069">
    <property type="entry name" value="Pkinase"/>
    <property type="match status" value="1"/>
</dbReference>
<feature type="region of interest" description="Disordered" evidence="1">
    <location>
        <begin position="251"/>
        <end position="295"/>
    </location>
</feature>
<evidence type="ECO:0000256" key="1">
    <source>
        <dbReference type="SAM" id="MobiDB-lite"/>
    </source>
</evidence>
<dbReference type="Proteomes" id="UP000266861">
    <property type="component" value="Unassembled WGS sequence"/>
</dbReference>
<reference evidence="3 4" key="1">
    <citation type="submission" date="2018-08" db="EMBL/GenBank/DDBJ databases">
        <title>Genome and evolution of the arbuscular mycorrhizal fungus Diversispora epigaea (formerly Glomus versiforme) and its bacterial endosymbionts.</title>
        <authorList>
            <person name="Sun X."/>
            <person name="Fei Z."/>
            <person name="Harrison M."/>
        </authorList>
    </citation>
    <scope>NUCLEOTIDE SEQUENCE [LARGE SCALE GENOMIC DNA]</scope>
    <source>
        <strain evidence="3 4">IT104</strain>
    </source>
</reference>
<dbReference type="InterPro" id="IPR011009">
    <property type="entry name" value="Kinase-like_dom_sf"/>
</dbReference>
<dbReference type="PROSITE" id="PS00109">
    <property type="entry name" value="PROTEIN_KINASE_TYR"/>
    <property type="match status" value="1"/>
</dbReference>
<dbReference type="PANTHER" id="PTHR37171:SF1">
    <property type="entry name" value="SERINE_THREONINE-PROTEIN KINASE YRZF-RELATED"/>
    <property type="match status" value="1"/>
</dbReference>
<proteinExistence type="predicted"/>
<dbReference type="GO" id="GO:0005524">
    <property type="term" value="F:ATP binding"/>
    <property type="evidence" value="ECO:0007669"/>
    <property type="project" value="InterPro"/>
</dbReference>
<dbReference type="STRING" id="1348612.A0A397GRX3"/>
<dbReference type="OrthoDB" id="2156052at2759"/>
<dbReference type="Gene3D" id="3.30.200.20">
    <property type="entry name" value="Phosphorylase Kinase, domain 1"/>
    <property type="match status" value="1"/>
</dbReference>
<dbReference type="PANTHER" id="PTHR37171">
    <property type="entry name" value="SERINE/THREONINE-PROTEIN KINASE YRZF-RELATED"/>
    <property type="match status" value="1"/>
</dbReference>
<feature type="domain" description="Protein kinase" evidence="2">
    <location>
        <begin position="313"/>
        <end position="462"/>
    </location>
</feature>
<dbReference type="InterPro" id="IPR052396">
    <property type="entry name" value="Meiotic_Drive_Suppr_Kinase"/>
</dbReference>
<sequence length="462" mass="52324">MTETADQILSHVVPVCQWNPQISLNPTSTASAYPLFPDDVREWNQFFRGARLARIQYPLPGGQFPFFSTVAKPLKNEKDAEDRFNSNVLSPIDAILGTQGGNFERKCRGLLGVPDFVLSTINLEVAKMPVEMKTRFNLNLCSHHLWTIYRRAQRDQITDHNFKFKKAILSQVFGAMACNGLHYGILSNYSDTYFLKREETNQTTLYVSRIVQPNDANPTLRECVYYISQLAINDNAGERLDHIKNDNISTNGFDDDADDADNSSDDNPDDSDYTDDDSSDNYDDDYPSKKMKRGSKKAGSSKKVIASSSKGITTIDEYIGGGTFGKVFSGLYHGQAVAWKTCDAYKEKEAKKSLRVEANVYSILKECQGNIIPRLLYKGYVYDGYLYVLTLQLIEDARHIDPANLTVEEKRTIMQQLETIHSYGILHNDIAQRNILLEPKSHRFFFIDFGLIADVSSSFYTE</sequence>
<evidence type="ECO:0000313" key="3">
    <source>
        <dbReference type="EMBL" id="RHZ53801.1"/>
    </source>
</evidence>
<evidence type="ECO:0000313" key="4">
    <source>
        <dbReference type="Proteomes" id="UP000266861"/>
    </source>
</evidence>
<name>A0A397GRX3_9GLOM</name>
<accession>A0A397GRX3</accession>
<dbReference type="EMBL" id="PQFF01000385">
    <property type="protein sequence ID" value="RHZ53801.1"/>
    <property type="molecule type" value="Genomic_DNA"/>
</dbReference>
<comment type="caution">
    <text evidence="3">The sequence shown here is derived from an EMBL/GenBank/DDBJ whole genome shotgun (WGS) entry which is preliminary data.</text>
</comment>